<protein>
    <recommendedName>
        <fullName evidence="2">Putative 4-hydroxy-4-methyl-2-oxoglutarate aldolase</fullName>
    </recommendedName>
    <alternativeName>
        <fullName evidence="3">Regulator of ribonuclease activity homolog</fullName>
    </alternativeName>
    <alternativeName>
        <fullName evidence="4">RraA-like protein</fullName>
    </alternativeName>
</protein>
<dbReference type="CDD" id="cd16841">
    <property type="entry name" value="RraA_family"/>
    <property type="match status" value="1"/>
</dbReference>
<dbReference type="EMBL" id="FNQS01000003">
    <property type="protein sequence ID" value="SEA20594.1"/>
    <property type="molecule type" value="Genomic_DNA"/>
</dbReference>
<dbReference type="InterPro" id="IPR036704">
    <property type="entry name" value="RraA/RraA-like_sf"/>
</dbReference>
<evidence type="ECO:0000313" key="7">
    <source>
        <dbReference type="Proteomes" id="UP000187280"/>
    </source>
</evidence>
<sequence length="204" mass="22071">MTYDILPRQQKVSDDLLAQWRQIETSTLGHLTDEGYLRGVRPLFPGVSLAGNVVTVRLRMPDGGALREALLLSQPGDVLVIDAMEDAERACWGELRTLAAQVKGVAGVIVSGAVTDTRALRALGWPVFCRGISAITTWAQGTGGVVNHPIVVSGVTVRPGDMALADDDGVFILSAERAAHWLRAVSEKSRADAERRDDMMRRRG</sequence>
<evidence type="ECO:0000256" key="1">
    <source>
        <dbReference type="ARBA" id="ARBA00001968"/>
    </source>
</evidence>
<dbReference type="InterPro" id="IPR005493">
    <property type="entry name" value="RraA/RraA-like"/>
</dbReference>
<comment type="cofactor">
    <cofactor evidence="5">
        <name>Mg(2+)</name>
        <dbReference type="ChEBI" id="CHEBI:18420"/>
    </cofactor>
</comment>
<evidence type="ECO:0000313" key="6">
    <source>
        <dbReference type="EMBL" id="SEA20594.1"/>
    </source>
</evidence>
<dbReference type="PANTHER" id="PTHR33254:SF4">
    <property type="entry name" value="4-HYDROXY-4-METHYL-2-OXOGLUTARATE ALDOLASE 3-RELATED"/>
    <property type="match status" value="1"/>
</dbReference>
<evidence type="ECO:0000256" key="5">
    <source>
        <dbReference type="PIRSR" id="PIRSR605493-1"/>
    </source>
</evidence>
<dbReference type="GeneID" id="97764019"/>
<dbReference type="PANTHER" id="PTHR33254">
    <property type="entry name" value="4-HYDROXY-4-METHYL-2-OXOGLUTARATE ALDOLASE 3-RELATED"/>
    <property type="match status" value="1"/>
</dbReference>
<dbReference type="Proteomes" id="UP000187280">
    <property type="component" value="Unassembled WGS sequence"/>
</dbReference>
<dbReference type="SUPFAM" id="SSF89562">
    <property type="entry name" value="RraA-like"/>
    <property type="match status" value="1"/>
</dbReference>
<evidence type="ECO:0000256" key="2">
    <source>
        <dbReference type="ARBA" id="ARBA00016549"/>
    </source>
</evidence>
<proteinExistence type="predicted"/>
<keyword evidence="5" id="KW-0460">Magnesium</keyword>
<feature type="binding site" evidence="5">
    <location>
        <position position="116"/>
    </location>
    <ligand>
        <name>Mg(2+)</name>
        <dbReference type="ChEBI" id="CHEBI:18420"/>
    </ligand>
</feature>
<keyword evidence="7" id="KW-1185">Reference proteome</keyword>
<name>A0A1H3ZB39_9GAMM</name>
<dbReference type="AlphaFoldDB" id="A0A1H3ZB39"/>
<evidence type="ECO:0000256" key="4">
    <source>
        <dbReference type="ARBA" id="ARBA00030169"/>
    </source>
</evidence>
<organism evidence="6 7">
    <name type="scientific">Lonsdalea quercina</name>
    <dbReference type="NCBI Taxonomy" id="71657"/>
    <lineage>
        <taxon>Bacteria</taxon>
        <taxon>Pseudomonadati</taxon>
        <taxon>Pseudomonadota</taxon>
        <taxon>Gammaproteobacteria</taxon>
        <taxon>Enterobacterales</taxon>
        <taxon>Pectobacteriaceae</taxon>
        <taxon>Lonsdalea</taxon>
    </lineage>
</organism>
<dbReference type="Gene3D" id="3.50.30.40">
    <property type="entry name" value="Ribonuclease E inhibitor RraA/RraA-like"/>
    <property type="match status" value="1"/>
</dbReference>
<reference evidence="6 7" key="1">
    <citation type="submission" date="2016-10" db="EMBL/GenBank/DDBJ databases">
        <authorList>
            <person name="de Groot N.N."/>
        </authorList>
    </citation>
    <scope>NUCLEOTIDE SEQUENCE [LARGE SCALE GENOMIC DNA]</scope>
    <source>
        <strain evidence="6 7">ATCC 29281</strain>
    </source>
</reference>
<comment type="cofactor">
    <cofactor evidence="1">
        <name>a divalent metal cation</name>
        <dbReference type="ChEBI" id="CHEBI:60240"/>
    </cofactor>
</comment>
<dbReference type="STRING" id="71657.SAMN02982996_01112"/>
<gene>
    <name evidence="6" type="ORF">SAMN02982996_01112</name>
</gene>
<dbReference type="RefSeq" id="WP_026741559.1">
    <property type="nucleotide sequence ID" value="NZ_FNQS01000003.1"/>
</dbReference>
<keyword evidence="5" id="KW-0479">Metal-binding</keyword>
<dbReference type="GO" id="GO:0046872">
    <property type="term" value="F:metal ion binding"/>
    <property type="evidence" value="ECO:0007669"/>
    <property type="project" value="UniProtKB-KW"/>
</dbReference>
<dbReference type="Pfam" id="PF03737">
    <property type="entry name" value="RraA-like"/>
    <property type="match status" value="1"/>
</dbReference>
<accession>A0A1H3ZB39</accession>
<dbReference type="eggNOG" id="COG0684">
    <property type="taxonomic scope" value="Bacteria"/>
</dbReference>
<evidence type="ECO:0000256" key="3">
    <source>
        <dbReference type="ARBA" id="ARBA00029596"/>
    </source>
</evidence>